<keyword evidence="2" id="KW-1185">Reference proteome</keyword>
<dbReference type="Proteomes" id="UP000693946">
    <property type="component" value="Linkage Group LG18"/>
</dbReference>
<comment type="caution">
    <text evidence="1">The sequence shown here is derived from an EMBL/GenBank/DDBJ whole genome shotgun (WGS) entry which is preliminary data.</text>
</comment>
<protein>
    <recommendedName>
        <fullName evidence="3">CCHC-type domain-containing protein</fullName>
    </recommendedName>
</protein>
<sequence length="221" mass="25526">MQLRTRQQKEREASTCNRGAETNSVADVVCFRCGLKGHLDRAFQCKLWCGHCKSATHRRKQRRNQDNARNSHITDLTKFKKFDEKFQTHSVELADGTKFKGVAERRGHAEVRLIDSRGKNLKTILRRALSILSYPQDILSVKAATSNGATMVFKKRNNVLIHRDGTKFNIHLHDRLYYLHTITDNNGEDQCKGCHDGRHGMRYSDTVIMMTFRVFNMSLMI</sequence>
<evidence type="ECO:0008006" key="3">
    <source>
        <dbReference type="Google" id="ProtNLM"/>
    </source>
</evidence>
<accession>A0AAV6RSX2</accession>
<dbReference type="AlphaFoldDB" id="A0AAV6RSX2"/>
<organism evidence="1 2">
    <name type="scientific">Solea senegalensis</name>
    <name type="common">Senegalese sole</name>
    <dbReference type="NCBI Taxonomy" id="28829"/>
    <lineage>
        <taxon>Eukaryota</taxon>
        <taxon>Metazoa</taxon>
        <taxon>Chordata</taxon>
        <taxon>Craniata</taxon>
        <taxon>Vertebrata</taxon>
        <taxon>Euteleostomi</taxon>
        <taxon>Actinopterygii</taxon>
        <taxon>Neopterygii</taxon>
        <taxon>Teleostei</taxon>
        <taxon>Neoteleostei</taxon>
        <taxon>Acanthomorphata</taxon>
        <taxon>Carangaria</taxon>
        <taxon>Pleuronectiformes</taxon>
        <taxon>Pleuronectoidei</taxon>
        <taxon>Soleidae</taxon>
        <taxon>Solea</taxon>
    </lineage>
</organism>
<name>A0AAV6RSX2_SOLSE</name>
<evidence type="ECO:0000313" key="1">
    <source>
        <dbReference type="EMBL" id="KAG7507122.1"/>
    </source>
</evidence>
<proteinExistence type="predicted"/>
<reference evidence="1 2" key="1">
    <citation type="journal article" date="2021" name="Sci. Rep.">
        <title>Chromosome anchoring in Senegalese sole (Solea senegalensis) reveals sex-associated markers and genome rearrangements in flatfish.</title>
        <authorList>
            <person name="Guerrero-Cozar I."/>
            <person name="Gomez-Garrido J."/>
            <person name="Berbel C."/>
            <person name="Martinez-Blanch J.F."/>
            <person name="Alioto T."/>
            <person name="Claros M.G."/>
            <person name="Gagnaire P.A."/>
            <person name="Manchado M."/>
        </authorList>
    </citation>
    <scope>NUCLEOTIDE SEQUENCE [LARGE SCALE GENOMIC DNA]</scope>
    <source>
        <strain evidence="1">Sse05_10M</strain>
    </source>
</reference>
<dbReference type="EMBL" id="JAGKHQ010000010">
    <property type="protein sequence ID" value="KAG7507122.1"/>
    <property type="molecule type" value="Genomic_DNA"/>
</dbReference>
<gene>
    <name evidence="1" type="ORF">JOB18_024984</name>
</gene>
<evidence type="ECO:0000313" key="2">
    <source>
        <dbReference type="Proteomes" id="UP000693946"/>
    </source>
</evidence>